<dbReference type="SUPFAM" id="SSF54565">
    <property type="entry name" value="Ribosomal protein S16"/>
    <property type="match status" value="1"/>
</dbReference>
<accession>X1UEU8</accession>
<feature type="region of interest" description="Disordered" evidence="3">
    <location>
        <begin position="137"/>
        <end position="214"/>
    </location>
</feature>
<organism evidence="4">
    <name type="scientific">marine sediment metagenome</name>
    <dbReference type="NCBI Taxonomy" id="412755"/>
    <lineage>
        <taxon>unclassified sequences</taxon>
        <taxon>metagenomes</taxon>
        <taxon>ecological metagenomes</taxon>
    </lineage>
</organism>
<dbReference type="NCBIfam" id="NF011094">
    <property type="entry name" value="PRK14521.1"/>
    <property type="match status" value="1"/>
</dbReference>
<feature type="non-terminal residue" evidence="4">
    <location>
        <position position="1"/>
    </location>
</feature>
<dbReference type="PANTHER" id="PTHR12919:SF20">
    <property type="entry name" value="SMALL RIBOSOMAL SUBUNIT PROTEIN BS16M"/>
    <property type="match status" value="1"/>
</dbReference>
<gene>
    <name evidence="4" type="ORF">S12H4_42855</name>
</gene>
<protein>
    <recommendedName>
        <fullName evidence="5">30S ribosomal protein S16</fullName>
    </recommendedName>
</protein>
<keyword evidence="2" id="KW-0687">Ribonucleoprotein</keyword>
<dbReference type="Gene3D" id="3.30.1320.10">
    <property type="match status" value="1"/>
</dbReference>
<dbReference type="GO" id="GO:0003735">
    <property type="term" value="F:structural constituent of ribosome"/>
    <property type="evidence" value="ECO:0007669"/>
    <property type="project" value="InterPro"/>
</dbReference>
<comment type="caution">
    <text evidence="4">The sequence shown here is derived from an EMBL/GenBank/DDBJ whole genome shotgun (WGS) entry which is preliminary data.</text>
</comment>
<dbReference type="NCBIfam" id="TIGR00002">
    <property type="entry name" value="S16"/>
    <property type="match status" value="1"/>
</dbReference>
<dbReference type="GO" id="GO:0005737">
    <property type="term" value="C:cytoplasm"/>
    <property type="evidence" value="ECO:0007669"/>
    <property type="project" value="UniProtKB-ARBA"/>
</dbReference>
<dbReference type="EMBL" id="BARW01026257">
    <property type="protein sequence ID" value="GAJ16049.1"/>
    <property type="molecule type" value="Genomic_DNA"/>
</dbReference>
<evidence type="ECO:0000313" key="4">
    <source>
        <dbReference type="EMBL" id="GAJ16049.1"/>
    </source>
</evidence>
<dbReference type="AlphaFoldDB" id="X1UEU8"/>
<dbReference type="GO" id="GO:0015935">
    <property type="term" value="C:small ribosomal subunit"/>
    <property type="evidence" value="ECO:0007669"/>
    <property type="project" value="TreeGrafter"/>
</dbReference>
<evidence type="ECO:0000256" key="1">
    <source>
        <dbReference type="ARBA" id="ARBA00022980"/>
    </source>
</evidence>
<name>X1UEU8_9ZZZZ</name>
<evidence type="ECO:0008006" key="5">
    <source>
        <dbReference type="Google" id="ProtNLM"/>
    </source>
</evidence>
<dbReference type="InterPro" id="IPR023803">
    <property type="entry name" value="Ribosomal_bS16_dom_sf"/>
</dbReference>
<dbReference type="PANTHER" id="PTHR12919">
    <property type="entry name" value="30S RIBOSOMAL PROTEIN S16"/>
    <property type="match status" value="1"/>
</dbReference>
<dbReference type="InterPro" id="IPR000307">
    <property type="entry name" value="Ribosomal_bS16"/>
</dbReference>
<reference evidence="4" key="1">
    <citation type="journal article" date="2014" name="Front. Microbiol.">
        <title>High frequency of phylogenetically diverse reductive dehalogenase-homologous genes in deep subseafloor sedimentary metagenomes.</title>
        <authorList>
            <person name="Kawai M."/>
            <person name="Futagami T."/>
            <person name="Toyoda A."/>
            <person name="Takaki Y."/>
            <person name="Nishi S."/>
            <person name="Hori S."/>
            <person name="Arai W."/>
            <person name="Tsubouchi T."/>
            <person name="Morono Y."/>
            <person name="Uchiyama I."/>
            <person name="Ito T."/>
            <person name="Fujiyama A."/>
            <person name="Inagaki F."/>
            <person name="Takami H."/>
        </authorList>
    </citation>
    <scope>NUCLEOTIDE SEQUENCE</scope>
    <source>
        <strain evidence="4">Expedition CK06-06</strain>
    </source>
</reference>
<dbReference type="GO" id="GO:0006412">
    <property type="term" value="P:translation"/>
    <property type="evidence" value="ECO:0007669"/>
    <property type="project" value="InterPro"/>
</dbReference>
<evidence type="ECO:0000256" key="3">
    <source>
        <dbReference type="SAM" id="MobiDB-lite"/>
    </source>
</evidence>
<dbReference type="Pfam" id="PF00886">
    <property type="entry name" value="Ribosomal_S16"/>
    <property type="match status" value="1"/>
</dbReference>
<keyword evidence="1" id="KW-0689">Ribosomal protein</keyword>
<sequence length="214" mass="23982">IIITDSRAPRDGKFIERLGFYNPGTNPATIEINFDRTLEWLQKGAQPTDTCRAILSYKGILMKKHLLEGVKKGAFSEAEAEAKFNAWLEEKESKIQAKKDRITKDRDEKLKKAIEAESKVNEARAVEIAKKSEELAEIEEKAEVTETASEEVVEATAEIAEEPKKDESSPGEKPEKESAKAKTEESSEAKKVKVTAEEKITEPESKKENSKEKT</sequence>
<proteinExistence type="predicted"/>
<feature type="compositionally biased region" description="Basic and acidic residues" evidence="3">
    <location>
        <begin position="161"/>
        <end position="214"/>
    </location>
</feature>
<evidence type="ECO:0000256" key="2">
    <source>
        <dbReference type="ARBA" id="ARBA00023274"/>
    </source>
</evidence>